<dbReference type="PANTHER" id="PTHR35789">
    <property type="entry name" value="SPORE GERMINATION PROTEIN B3"/>
    <property type="match status" value="1"/>
</dbReference>
<name>A0A4R5KT15_9BACL</name>
<evidence type="ECO:0000256" key="2">
    <source>
        <dbReference type="ARBA" id="ARBA00007886"/>
    </source>
</evidence>
<keyword evidence="4" id="KW-0732">Signal</keyword>
<comment type="similarity">
    <text evidence="2">Belongs to the GerABKC lipoprotein family.</text>
</comment>
<evidence type="ECO:0000313" key="12">
    <source>
        <dbReference type="Proteomes" id="UP000295636"/>
    </source>
</evidence>
<comment type="subcellular location">
    <subcellularLocation>
        <location evidence="1">Membrane</location>
        <topology evidence="1">Lipid-anchor</topology>
    </subcellularLocation>
</comment>
<evidence type="ECO:0000256" key="4">
    <source>
        <dbReference type="ARBA" id="ARBA00022729"/>
    </source>
</evidence>
<feature type="coiled-coil region" evidence="8">
    <location>
        <begin position="283"/>
        <end position="311"/>
    </location>
</feature>
<dbReference type="Pfam" id="PF25198">
    <property type="entry name" value="Spore_GerAC_N"/>
    <property type="match status" value="1"/>
</dbReference>
<evidence type="ECO:0000256" key="6">
    <source>
        <dbReference type="ARBA" id="ARBA00023139"/>
    </source>
</evidence>
<protein>
    <recommendedName>
        <fullName evidence="13">Ger(X)C family spore germination protein</fullName>
    </recommendedName>
</protein>
<evidence type="ECO:0008006" key="13">
    <source>
        <dbReference type="Google" id="ProtNLM"/>
    </source>
</evidence>
<keyword evidence="12" id="KW-1185">Reference proteome</keyword>
<keyword evidence="3" id="KW-0309">Germination</keyword>
<dbReference type="InterPro" id="IPR057336">
    <property type="entry name" value="GerAC_N"/>
</dbReference>
<dbReference type="AlphaFoldDB" id="A0A4R5KT15"/>
<dbReference type="GO" id="GO:0009847">
    <property type="term" value="P:spore germination"/>
    <property type="evidence" value="ECO:0007669"/>
    <property type="project" value="InterPro"/>
</dbReference>
<dbReference type="Gene3D" id="3.30.300.210">
    <property type="entry name" value="Nutrient germinant receptor protein C, domain 3"/>
    <property type="match status" value="1"/>
</dbReference>
<evidence type="ECO:0000259" key="10">
    <source>
        <dbReference type="Pfam" id="PF25198"/>
    </source>
</evidence>
<dbReference type="InterPro" id="IPR008844">
    <property type="entry name" value="Spore_GerAC-like"/>
</dbReference>
<dbReference type="InterPro" id="IPR046953">
    <property type="entry name" value="Spore_GerAC-like_C"/>
</dbReference>
<keyword evidence="6" id="KW-0564">Palmitate</keyword>
<evidence type="ECO:0000256" key="8">
    <source>
        <dbReference type="SAM" id="Coils"/>
    </source>
</evidence>
<proteinExistence type="inferred from homology"/>
<evidence type="ECO:0000256" key="1">
    <source>
        <dbReference type="ARBA" id="ARBA00004635"/>
    </source>
</evidence>
<dbReference type="PANTHER" id="PTHR35789:SF1">
    <property type="entry name" value="SPORE GERMINATION PROTEIN B3"/>
    <property type="match status" value="1"/>
</dbReference>
<dbReference type="OrthoDB" id="9816067at2"/>
<reference evidence="11 12" key="1">
    <citation type="submission" date="2019-03" db="EMBL/GenBank/DDBJ databases">
        <title>This is whole genome sequence of Paenibacillus sp MS74 strain.</title>
        <authorList>
            <person name="Trinh H.N."/>
        </authorList>
    </citation>
    <scope>NUCLEOTIDE SEQUENCE [LARGE SCALE GENOMIC DNA]</scope>
    <source>
        <strain evidence="11 12">MS74</strain>
    </source>
</reference>
<gene>
    <name evidence="11" type="ORF">E1757_10845</name>
</gene>
<dbReference type="Pfam" id="PF05504">
    <property type="entry name" value="Spore_GerAC"/>
    <property type="match status" value="1"/>
</dbReference>
<feature type="domain" description="Spore germination GerAC-like C-terminal" evidence="9">
    <location>
        <begin position="202"/>
        <end position="351"/>
    </location>
</feature>
<dbReference type="PROSITE" id="PS51257">
    <property type="entry name" value="PROKAR_LIPOPROTEIN"/>
    <property type="match status" value="1"/>
</dbReference>
<sequence>MAKEAKCLMLRTVARLLIFIFFVAILSGCWDFKDINKRYLPVVMGVDKKDNETYRIILQVPTVKGETLFLEGESSSISKAVDIIRTKAEKSVDLIHLRLFLISRKTAEKGIKEIMDYAVRVNDISIKGMVAIVTGDFEKTLHHQIKPTPEVSSYDYFSEEAGWTPNVSINRIWEAYRSAHSYTEDFAIPLLTAGTTTLFDFKGSAIMRRDRMVGSLSPDETLMNNIFQERYTEGTIEIAKDTSLIIKKASVRNRTEWISSGPKLRSIVKLDVSITESKRDKPNEEIAKDIKNLLEKRAAAISKKLRLLKADVLGNGQLFRPRMSEQQMREWKDKWYPEMQHDITFEINIRDNINFKEKVK</sequence>
<accession>A0A4R5KT15</accession>
<evidence type="ECO:0000259" key="9">
    <source>
        <dbReference type="Pfam" id="PF05504"/>
    </source>
</evidence>
<dbReference type="EMBL" id="SMRT01000004">
    <property type="protein sequence ID" value="TDF98007.1"/>
    <property type="molecule type" value="Genomic_DNA"/>
</dbReference>
<comment type="caution">
    <text evidence="11">The sequence shown here is derived from an EMBL/GenBank/DDBJ whole genome shotgun (WGS) entry which is preliminary data.</text>
</comment>
<evidence type="ECO:0000256" key="5">
    <source>
        <dbReference type="ARBA" id="ARBA00023136"/>
    </source>
</evidence>
<evidence type="ECO:0000256" key="3">
    <source>
        <dbReference type="ARBA" id="ARBA00022544"/>
    </source>
</evidence>
<evidence type="ECO:0000256" key="7">
    <source>
        <dbReference type="ARBA" id="ARBA00023288"/>
    </source>
</evidence>
<evidence type="ECO:0000313" key="11">
    <source>
        <dbReference type="EMBL" id="TDF98007.1"/>
    </source>
</evidence>
<dbReference type="Proteomes" id="UP000295636">
    <property type="component" value="Unassembled WGS sequence"/>
</dbReference>
<keyword evidence="8" id="KW-0175">Coiled coil</keyword>
<dbReference type="InterPro" id="IPR038501">
    <property type="entry name" value="Spore_GerAC_C_sf"/>
</dbReference>
<dbReference type="GO" id="GO:0016020">
    <property type="term" value="C:membrane"/>
    <property type="evidence" value="ECO:0007669"/>
    <property type="project" value="UniProtKB-SubCell"/>
</dbReference>
<keyword evidence="5" id="KW-0472">Membrane</keyword>
<feature type="domain" description="Spore germination protein N-terminal" evidence="10">
    <location>
        <begin position="31"/>
        <end position="192"/>
    </location>
</feature>
<keyword evidence="7" id="KW-0449">Lipoprotein</keyword>
<organism evidence="11 12">
    <name type="scientific">Paenibacillus piri</name>
    <dbReference type="NCBI Taxonomy" id="2547395"/>
    <lineage>
        <taxon>Bacteria</taxon>
        <taxon>Bacillati</taxon>
        <taxon>Bacillota</taxon>
        <taxon>Bacilli</taxon>
        <taxon>Bacillales</taxon>
        <taxon>Paenibacillaceae</taxon>
        <taxon>Paenibacillus</taxon>
    </lineage>
</organism>